<accession>A0AAV5AQW4</accession>
<name>A0AAV5AQW4_9AGAM</name>
<dbReference type="Proteomes" id="UP001050691">
    <property type="component" value="Unassembled WGS sequence"/>
</dbReference>
<reference evidence="2" key="1">
    <citation type="submission" date="2021-10" db="EMBL/GenBank/DDBJ databases">
        <title>De novo Genome Assembly of Clathrus columnatus (Basidiomycota, Fungi) Using Illumina and Nanopore Sequence Data.</title>
        <authorList>
            <person name="Ogiso-Tanaka E."/>
            <person name="Itagaki H."/>
            <person name="Hosoya T."/>
            <person name="Hosaka K."/>
        </authorList>
    </citation>
    <scope>NUCLEOTIDE SEQUENCE</scope>
    <source>
        <strain evidence="2">MO-923</strain>
    </source>
</reference>
<organism evidence="2 3">
    <name type="scientific">Clathrus columnatus</name>
    <dbReference type="NCBI Taxonomy" id="1419009"/>
    <lineage>
        <taxon>Eukaryota</taxon>
        <taxon>Fungi</taxon>
        <taxon>Dikarya</taxon>
        <taxon>Basidiomycota</taxon>
        <taxon>Agaricomycotina</taxon>
        <taxon>Agaricomycetes</taxon>
        <taxon>Phallomycetidae</taxon>
        <taxon>Phallales</taxon>
        <taxon>Clathraceae</taxon>
        <taxon>Clathrus</taxon>
    </lineage>
</organism>
<comment type="caution">
    <text evidence="2">The sequence shown here is derived from an EMBL/GenBank/DDBJ whole genome shotgun (WGS) entry which is preliminary data.</text>
</comment>
<protein>
    <submittedName>
        <fullName evidence="2">Uncharacterized protein</fullName>
    </submittedName>
</protein>
<evidence type="ECO:0000313" key="2">
    <source>
        <dbReference type="EMBL" id="GJJ15903.1"/>
    </source>
</evidence>
<proteinExistence type="predicted"/>
<evidence type="ECO:0000313" key="3">
    <source>
        <dbReference type="Proteomes" id="UP001050691"/>
    </source>
</evidence>
<gene>
    <name evidence="2" type="ORF">Clacol_010181</name>
</gene>
<feature type="compositionally biased region" description="Polar residues" evidence="1">
    <location>
        <begin position="59"/>
        <end position="71"/>
    </location>
</feature>
<sequence length="115" mass="12618">MPIIFFIALEFALGIIGASYNRRAIRTREASDTITTTGIVVRTNRTTDADAKNLDLRIHSSSPRQQSTLVPTRSEPKPPSDAQNIESVETWVEGTGYPSPLTHGVEVILATEHES</sequence>
<dbReference type="EMBL" id="BPWL01000011">
    <property type="protein sequence ID" value="GJJ15903.1"/>
    <property type="molecule type" value="Genomic_DNA"/>
</dbReference>
<evidence type="ECO:0000256" key="1">
    <source>
        <dbReference type="SAM" id="MobiDB-lite"/>
    </source>
</evidence>
<feature type="region of interest" description="Disordered" evidence="1">
    <location>
        <begin position="59"/>
        <end position="84"/>
    </location>
</feature>
<dbReference type="AlphaFoldDB" id="A0AAV5AQW4"/>
<keyword evidence="3" id="KW-1185">Reference proteome</keyword>